<protein>
    <recommendedName>
        <fullName evidence="3">Vacuolar sorting protein 39/Transforming growth factor beta receptor-associated domain-containing protein</fullName>
    </recommendedName>
</protein>
<comment type="caution">
    <text evidence="4">The sequence shown here is derived from an EMBL/GenBank/DDBJ whole genome shotgun (WGS) entry which is preliminary data.</text>
</comment>
<sequence length="1040" mass="112954">MRAAFAILFLASVFAVQAVPDCSFTDSDSGVTLNFTAAAELEATQGYSLNYTDDTLGQTYHIAFCQPVESPCPTVKGSAAIVIDATGKSCFSIGKHTSMQFQSQDDGALFQIADGDKCPRTGKARMGGIIVSCDPDAGVGVIKAARKRSLEPLVGGPGAAFLFLCFARVGITTAALTLSAFTKPISLHPTRCLVWMRFKFMIGFWSALKAAKLWSFTSHHPKALQTGLAVSSDMIDTNEYGRVIAMSLMDEDRLLFLTARDPMLHLYDLKRHSYVRGFPQTRGCIAFTLGQAPSKLLPPELAPPAPVPTSYEDLSHTEPPPPPQELWLACGLERRDKTRREDRRTLGLFVWRDNDFVLVRETQISEGLKTLCVGGECVFLGYRRGYTMVHMGTLETKAIFDISDENPSLVLLPHQEVALLQHNKSFFEDFDGRASRKFRLRCQAQARGGSLQTPTTVSVLLPGGHSSGAEPPAAGPGGRAVEKAPIIHYTGQLGPVTQGSAIGGGASHSHPPLALHPCLAAGVQVALFYPYLLALHRSTVECAVVNSEVAVQLLPEERFREALADPSAQGLQFMATTERAMHRVPFEGFSFGNEVAPGASPAKGRLRFRAFVGTSKMIYEVVARPYERVTDLLVEQRYFAEGLGLCEVLNNEHFPQGKVVRLSTMRRHLGLALFKQNKFEAALGQFMKGRVDPLFVMSLYPGLLRRPGLGPKIRSAYDPTGPVTETGMPMSLLKPEGGVPCDGGGGLQVDYLANCRRVLLQQNRSAVDGYLLQSQDPTAASQAMPEQGADQQLSPTYTEDALEKLLGQRPNFFEVEDVTHSLEAEGKYRLLIGFLQGRALHDAALSILNRRRVAIEGAIQQQEQTQPGSSDPRPLRQASEPIRSPGLCLGDLVRYLQLLGNEHIDLVLSHSRKPLHDDMLLVRPARTPAPTPGHPQPRPQEVSEEREGGILLAQEQQGVYNEDMYPLMDEAEEGPAGESIVPPLPEQASAAPSPPQPRAGPSPALGARRSPQPRGLAPTPAPSPPGSRSASRILESSPAE</sequence>
<feature type="chain" id="PRO_5045083625" description="Vacuolar sorting protein 39/Transforming growth factor beta receptor-associated domain-containing protein" evidence="2">
    <location>
        <begin position="19"/>
        <end position="1040"/>
    </location>
</feature>
<feature type="domain" description="Vacuolar sorting protein 39/Transforming growth factor beta receptor-associated" evidence="3">
    <location>
        <begin position="798"/>
        <end position="913"/>
    </location>
</feature>
<dbReference type="Pfam" id="PF10366">
    <property type="entry name" value="Vps39_1"/>
    <property type="match status" value="1"/>
</dbReference>
<evidence type="ECO:0000259" key="3">
    <source>
        <dbReference type="Pfam" id="PF10366"/>
    </source>
</evidence>
<feature type="region of interest" description="Disordered" evidence="1">
    <location>
        <begin position="859"/>
        <end position="882"/>
    </location>
</feature>
<feature type="region of interest" description="Disordered" evidence="1">
    <location>
        <begin position="924"/>
        <end position="946"/>
    </location>
</feature>
<feature type="compositionally biased region" description="Pro residues" evidence="1">
    <location>
        <begin position="927"/>
        <end position="938"/>
    </location>
</feature>
<keyword evidence="2" id="KW-0732">Signal</keyword>
<evidence type="ECO:0000313" key="5">
    <source>
        <dbReference type="Proteomes" id="UP001141327"/>
    </source>
</evidence>
<organism evidence="4 5">
    <name type="scientific">Paratrimastix pyriformis</name>
    <dbReference type="NCBI Taxonomy" id="342808"/>
    <lineage>
        <taxon>Eukaryota</taxon>
        <taxon>Metamonada</taxon>
        <taxon>Preaxostyla</taxon>
        <taxon>Paratrimastigidae</taxon>
        <taxon>Paratrimastix</taxon>
    </lineage>
</organism>
<evidence type="ECO:0000256" key="1">
    <source>
        <dbReference type="SAM" id="MobiDB-lite"/>
    </source>
</evidence>
<name>A0ABQ8UZT7_9EUKA</name>
<accession>A0ABQ8UZT7</accession>
<feature type="region of interest" description="Disordered" evidence="1">
    <location>
        <begin position="969"/>
        <end position="1040"/>
    </location>
</feature>
<dbReference type="Proteomes" id="UP001141327">
    <property type="component" value="Unassembled WGS sequence"/>
</dbReference>
<dbReference type="PANTHER" id="PTHR12894">
    <property type="entry name" value="CNH DOMAIN CONTAINING"/>
    <property type="match status" value="1"/>
</dbReference>
<evidence type="ECO:0000256" key="2">
    <source>
        <dbReference type="SAM" id="SignalP"/>
    </source>
</evidence>
<feature type="compositionally biased region" description="Polar residues" evidence="1">
    <location>
        <begin position="859"/>
        <end position="869"/>
    </location>
</feature>
<feature type="signal peptide" evidence="2">
    <location>
        <begin position="1"/>
        <end position="18"/>
    </location>
</feature>
<dbReference type="Gene3D" id="2.70.130.10">
    <property type="entry name" value="Mannose-6-phosphate receptor binding domain"/>
    <property type="match status" value="1"/>
</dbReference>
<dbReference type="EMBL" id="JAPMOS010000003">
    <property type="protein sequence ID" value="KAJ4462315.1"/>
    <property type="molecule type" value="Genomic_DNA"/>
</dbReference>
<keyword evidence="5" id="KW-1185">Reference proteome</keyword>
<gene>
    <name evidence="4" type="ORF">PAPYR_924</name>
</gene>
<proteinExistence type="predicted"/>
<reference evidence="4" key="1">
    <citation type="journal article" date="2022" name="bioRxiv">
        <title>Genomics of Preaxostyla Flagellates Illuminates Evolutionary Transitions and the Path Towards Mitochondrial Loss.</title>
        <authorList>
            <person name="Novak L.V.F."/>
            <person name="Treitli S.C."/>
            <person name="Pyrih J."/>
            <person name="Halakuc P."/>
            <person name="Pipaliya S.V."/>
            <person name="Vacek V."/>
            <person name="Brzon O."/>
            <person name="Soukal P."/>
            <person name="Eme L."/>
            <person name="Dacks J.B."/>
            <person name="Karnkowska A."/>
            <person name="Elias M."/>
            <person name="Hampl V."/>
        </authorList>
    </citation>
    <scope>NUCLEOTIDE SEQUENCE</scope>
    <source>
        <strain evidence="4">RCP-MX</strain>
    </source>
</reference>
<feature type="region of interest" description="Disordered" evidence="1">
    <location>
        <begin position="298"/>
        <end position="322"/>
    </location>
</feature>
<dbReference type="InterPro" id="IPR019452">
    <property type="entry name" value="VPS39/TGF_beta_rcpt-assoc_1"/>
</dbReference>
<evidence type="ECO:0000313" key="4">
    <source>
        <dbReference type="EMBL" id="KAJ4462315.1"/>
    </source>
</evidence>
<dbReference type="PANTHER" id="PTHR12894:SF27">
    <property type="entry name" value="TRANSFORMING GROWTH FACTOR-BETA RECEPTOR-ASSOCIATED PROTEIN 1"/>
    <property type="match status" value="1"/>
</dbReference>
<dbReference type="InterPro" id="IPR009011">
    <property type="entry name" value="Man6P_isomerase_rcpt-bd_dom_sf"/>
</dbReference>
<dbReference type="InterPro" id="IPR032914">
    <property type="entry name" value="Vam6/VPS39/TRAP1"/>
</dbReference>
<dbReference type="SUPFAM" id="SSF50911">
    <property type="entry name" value="Mannose 6-phosphate receptor domain"/>
    <property type="match status" value="1"/>
</dbReference>